<dbReference type="GO" id="GO:0010605">
    <property type="term" value="P:negative regulation of macromolecule metabolic process"/>
    <property type="evidence" value="ECO:0007669"/>
    <property type="project" value="UniProtKB-ARBA"/>
</dbReference>
<organism evidence="15">
    <name type="scientific">Timema monikensis</name>
    <dbReference type="NCBI Taxonomy" id="170555"/>
    <lineage>
        <taxon>Eukaryota</taxon>
        <taxon>Metazoa</taxon>
        <taxon>Ecdysozoa</taxon>
        <taxon>Arthropoda</taxon>
        <taxon>Hexapoda</taxon>
        <taxon>Insecta</taxon>
        <taxon>Pterygota</taxon>
        <taxon>Neoptera</taxon>
        <taxon>Polyneoptera</taxon>
        <taxon>Phasmatodea</taxon>
        <taxon>Timematodea</taxon>
        <taxon>Timematoidea</taxon>
        <taxon>Timematidae</taxon>
        <taxon>Timema</taxon>
    </lineage>
</organism>
<name>A0A7R9HIF3_9NEOP</name>
<evidence type="ECO:0000256" key="10">
    <source>
        <dbReference type="ARBA" id="ARBA00050474"/>
    </source>
</evidence>
<dbReference type="GO" id="GO:0016758">
    <property type="term" value="F:hexosyltransferase activity"/>
    <property type="evidence" value="ECO:0007669"/>
    <property type="project" value="UniProtKB-ARBA"/>
</dbReference>
<evidence type="ECO:0000256" key="8">
    <source>
        <dbReference type="ARBA" id="ARBA00022919"/>
    </source>
</evidence>
<feature type="domain" description="Glycosyl hydrolase family 30 beta sandwich" evidence="14">
    <location>
        <begin position="371"/>
        <end position="408"/>
    </location>
</feature>
<dbReference type="GO" id="GO:0042391">
    <property type="term" value="P:regulation of membrane potential"/>
    <property type="evidence" value="ECO:0007669"/>
    <property type="project" value="UniProtKB-ARBA"/>
</dbReference>
<evidence type="ECO:0000256" key="1">
    <source>
        <dbReference type="ARBA" id="ARBA00001013"/>
    </source>
</evidence>
<accession>A0A7R9HIF3</accession>
<evidence type="ECO:0000256" key="9">
    <source>
        <dbReference type="ARBA" id="ARBA00023098"/>
    </source>
</evidence>
<dbReference type="GO" id="GO:0008202">
    <property type="term" value="P:steroid metabolic process"/>
    <property type="evidence" value="ECO:0007669"/>
    <property type="project" value="UniProtKB-ARBA"/>
</dbReference>
<evidence type="ECO:0000256" key="4">
    <source>
        <dbReference type="ARBA" id="ARBA00005382"/>
    </source>
</evidence>
<dbReference type="PRINTS" id="PR00843">
    <property type="entry name" value="GLHYDRLASE30"/>
</dbReference>
<evidence type="ECO:0000256" key="11">
    <source>
        <dbReference type="ARBA" id="ARBA00051345"/>
    </source>
</evidence>
<dbReference type="InterPro" id="IPR033453">
    <property type="entry name" value="Glyco_hydro_30_TIM-barrel"/>
</dbReference>
<dbReference type="Gene3D" id="3.20.20.80">
    <property type="entry name" value="Glycosidases"/>
    <property type="match status" value="2"/>
</dbReference>
<evidence type="ECO:0000313" key="15">
    <source>
        <dbReference type="EMBL" id="CAD7423372.1"/>
    </source>
</evidence>
<keyword evidence="7 12" id="KW-0378">Hydrolase</keyword>
<evidence type="ECO:0000256" key="3">
    <source>
        <dbReference type="ARBA" id="ARBA00004991"/>
    </source>
</evidence>
<evidence type="ECO:0000256" key="6">
    <source>
        <dbReference type="ARBA" id="ARBA00022729"/>
    </source>
</evidence>
<dbReference type="PANTHER" id="PTHR11069">
    <property type="entry name" value="GLUCOSYLCERAMIDASE"/>
    <property type="match status" value="1"/>
</dbReference>
<comment type="catalytic activity">
    <reaction evidence="1">
        <text>a beta-D-glucosyl-(1&lt;-&gt;1')-N-acylsphing-4-enine + H2O = an N-acylsphing-4-enine + D-glucose</text>
        <dbReference type="Rhea" id="RHEA:13269"/>
        <dbReference type="ChEBI" id="CHEBI:4167"/>
        <dbReference type="ChEBI" id="CHEBI:15377"/>
        <dbReference type="ChEBI" id="CHEBI:22801"/>
        <dbReference type="ChEBI" id="CHEBI:52639"/>
        <dbReference type="EC" id="3.2.1.45"/>
    </reaction>
    <physiologicalReaction direction="left-to-right" evidence="1">
        <dbReference type="Rhea" id="RHEA:13270"/>
    </physiologicalReaction>
</comment>
<feature type="domain" description="Glycosyl hydrolase family 30 TIM-barrel" evidence="13">
    <location>
        <begin position="524"/>
        <end position="867"/>
    </location>
</feature>
<dbReference type="GO" id="GO:0005102">
    <property type="term" value="F:signaling receptor binding"/>
    <property type="evidence" value="ECO:0007669"/>
    <property type="project" value="UniProtKB-ARBA"/>
</dbReference>
<sequence>MLNKQYYIMDGDIVFTVDEDVKYQTMLGFGGATTDSATINLASLSNDAHELVLRSYFGTDGIGYTFIRVPLGGCDFSTHYYAYDDDHPGDSTLQYFNLTEEDYVYKIPNIKRAQELSPNPIRVFTAPWSAPDWMKEIETSGASHLLPEYYETYANYYVKFLQLYAEQGVDFWGLTPQNEPSHGTTNGGFNSMGWTSEQLRDWTAGYFVPALKAAGLDDIVLMILDDQRTQVEEWAEDWYGNESVNSFSDGMAVHWYQDSNSDASVLTQAHEQYPDKFLLYTEACIFTNGVIEPILGDWSRAERYASSILETTNNWVAGWIEWNLALSVEGGPSWMGNSADSPVIVNATADEFYKQPLFYALAHFSKFVPPGSVHIGLETKDDGGISNIAFLTPEGNTVVILMSTENRSCRRRTIYATYSTIVGIADRSSSSEYFKDWTPSVVQLQPCVPRDYGANSVVCVCNATYCDFLEPYSNESISNGNYLHYTSSMAGLRLQRDAKTFVKNASIEVDATFQVNRATKYQEIIGFGGAMTDSTAINIHSMSEAAGKNILRTYFGEGGSKYSLIRVPMGASDFSTEYYTYDDVAGDTSLQYFALRQFEDYQLKIPYLKQIQKISSQDIKLFTAPWSAPYWMKDNGTAFGRSALRLENYKPWAQYFVKYFDAYADANITFWGLTPQNEPNQGGVHKVHIISMGWTAKQLRGFIAEHLGPTLEENGYSYLKLMAYDDSGLYLPEYLQSILKNETTRSYVSGVAIHAYHDDNIDPNIISNLQTEFPDMFFLYTEGEYLHQITVDDLGTWERGEYYGRSLFQSLNHWVTGWTDWNMVLNTTGGPVWSKAPYNAPIIANASADEFLKQPAFYFMTHFSAFVPPASRRIKLEMTKDGGLETVAFLTPEDNIVINLENRPSDQFDLTNCVVLQPSDQFDLTNWVVLQPSDQFDLTNCVVLQPSDQFDNSHIFNL</sequence>
<protein>
    <recommendedName>
        <fullName evidence="5 12">Glucosylceramidase</fullName>
        <ecNumber evidence="5 12">3.2.1.45</ecNumber>
    </recommendedName>
</protein>
<dbReference type="GO" id="GO:0006680">
    <property type="term" value="P:glucosylceramide catabolic process"/>
    <property type="evidence" value="ECO:0007669"/>
    <property type="project" value="TreeGrafter"/>
</dbReference>
<dbReference type="GO" id="GO:0005774">
    <property type="term" value="C:vacuolar membrane"/>
    <property type="evidence" value="ECO:0007669"/>
    <property type="project" value="UniProtKB-ARBA"/>
</dbReference>
<dbReference type="GO" id="GO:0032006">
    <property type="term" value="P:regulation of TOR signaling"/>
    <property type="evidence" value="ECO:0007669"/>
    <property type="project" value="UniProtKB-ARBA"/>
</dbReference>
<dbReference type="GO" id="GO:0007040">
    <property type="term" value="P:lysosome organization"/>
    <property type="evidence" value="ECO:0007669"/>
    <property type="project" value="UniProtKB-ARBA"/>
</dbReference>
<dbReference type="GO" id="GO:0016241">
    <property type="term" value="P:regulation of macroautophagy"/>
    <property type="evidence" value="ECO:0007669"/>
    <property type="project" value="UniProtKB-ARBA"/>
</dbReference>
<dbReference type="AlphaFoldDB" id="A0A7R9HIF3"/>
<reference evidence="15" key="1">
    <citation type="submission" date="2020-11" db="EMBL/GenBank/DDBJ databases">
        <authorList>
            <person name="Tran Van P."/>
        </authorList>
    </citation>
    <scope>NUCLEOTIDE SEQUENCE</scope>
</reference>
<dbReference type="EC" id="3.2.1.45" evidence="5 12"/>
<dbReference type="PANTHER" id="PTHR11069:SF23">
    <property type="entry name" value="LYSOSOMAL ACID GLUCOSYLCERAMIDASE"/>
    <property type="match status" value="1"/>
</dbReference>
<comment type="pathway">
    <text evidence="3">Sphingolipid metabolism.</text>
</comment>
<dbReference type="Pfam" id="PF02055">
    <property type="entry name" value="Glyco_hydro_30"/>
    <property type="match status" value="2"/>
</dbReference>
<keyword evidence="12" id="KW-0326">Glycosidase</keyword>
<evidence type="ECO:0000256" key="12">
    <source>
        <dbReference type="RuleBase" id="RU361188"/>
    </source>
</evidence>
<dbReference type="InterPro" id="IPR033452">
    <property type="entry name" value="GH30_C"/>
</dbReference>
<feature type="domain" description="Glycosyl hydrolase family 30 TIM-barrel" evidence="13">
    <location>
        <begin position="28"/>
        <end position="368"/>
    </location>
</feature>
<gene>
    <name evidence="15" type="ORF">TMSB3V08_LOCUS362</name>
</gene>
<keyword evidence="9 12" id="KW-0443">Lipid metabolism</keyword>
<dbReference type="GO" id="GO:0051246">
    <property type="term" value="P:regulation of protein metabolic process"/>
    <property type="evidence" value="ECO:0007669"/>
    <property type="project" value="UniProtKB-ARBA"/>
</dbReference>
<dbReference type="GO" id="GO:0006066">
    <property type="term" value="P:alcohol metabolic process"/>
    <property type="evidence" value="ECO:0007669"/>
    <property type="project" value="UniProtKB-ARBA"/>
</dbReference>
<keyword evidence="6" id="KW-0732">Signal</keyword>
<dbReference type="GO" id="GO:0030163">
    <property type="term" value="P:protein catabolic process"/>
    <property type="evidence" value="ECO:0007669"/>
    <property type="project" value="UniProtKB-ARBA"/>
</dbReference>
<dbReference type="SUPFAM" id="SSF51011">
    <property type="entry name" value="Glycosyl hydrolase domain"/>
    <property type="match status" value="1"/>
</dbReference>
<comment type="catalytic activity">
    <reaction evidence="11">
        <text>an N-acyl-1-beta-D-glucosyl-15-methylhexadecasphing-4-enine + H2O = an N-acyl-15-methylhexadecasphing-4-enine + D-glucose</text>
        <dbReference type="Rhea" id="RHEA:34755"/>
        <dbReference type="ChEBI" id="CHEBI:4167"/>
        <dbReference type="ChEBI" id="CHEBI:15377"/>
        <dbReference type="ChEBI" id="CHEBI:70815"/>
        <dbReference type="ChEBI" id="CHEBI:70846"/>
    </reaction>
    <physiologicalReaction direction="left-to-right" evidence="11">
        <dbReference type="Rhea" id="RHEA:34756"/>
    </physiologicalReaction>
</comment>
<dbReference type="EMBL" id="OB792671">
    <property type="protein sequence ID" value="CAD7423372.1"/>
    <property type="molecule type" value="Genomic_DNA"/>
</dbReference>
<proteinExistence type="inferred from homology"/>
<evidence type="ECO:0000256" key="5">
    <source>
        <dbReference type="ARBA" id="ARBA00012658"/>
    </source>
</evidence>
<evidence type="ECO:0000256" key="7">
    <source>
        <dbReference type="ARBA" id="ARBA00022801"/>
    </source>
</evidence>
<dbReference type="SUPFAM" id="SSF51445">
    <property type="entry name" value="(Trans)glycosidases"/>
    <property type="match status" value="2"/>
</dbReference>
<comment type="similarity">
    <text evidence="4 12">Belongs to the glycosyl hydrolase 30 family.</text>
</comment>
<comment type="catalytic activity">
    <reaction evidence="10">
        <text>a beta-D-glucosylceramide + H2O = an N-acyl-sphingoid base + D-glucose</text>
        <dbReference type="Rhea" id="RHEA:81447"/>
        <dbReference type="ChEBI" id="CHEBI:4167"/>
        <dbReference type="ChEBI" id="CHEBI:15377"/>
        <dbReference type="ChEBI" id="CHEBI:83264"/>
        <dbReference type="ChEBI" id="CHEBI:83273"/>
    </reaction>
    <physiologicalReaction direction="left-to-right" evidence="10">
        <dbReference type="Rhea" id="RHEA:81448"/>
    </physiologicalReaction>
</comment>
<dbReference type="InterPro" id="IPR001139">
    <property type="entry name" value="Glyco_hydro_30"/>
</dbReference>
<comment type="pathway">
    <text evidence="2">Lipid metabolism; sphingolipid metabolism.</text>
</comment>
<dbReference type="Pfam" id="PF17189">
    <property type="entry name" value="Glyco_hydro_30C"/>
    <property type="match status" value="1"/>
</dbReference>
<dbReference type="GO" id="GO:0006914">
    <property type="term" value="P:autophagy"/>
    <property type="evidence" value="ECO:0007669"/>
    <property type="project" value="UniProtKB-ARBA"/>
</dbReference>
<dbReference type="InterPro" id="IPR017853">
    <property type="entry name" value="GH"/>
</dbReference>
<dbReference type="FunFam" id="3.20.20.80:FF:000030">
    <property type="entry name" value="Lysosomal acid glucosylceramidase"/>
    <property type="match status" value="2"/>
</dbReference>
<keyword evidence="8 12" id="KW-0746">Sphingolipid metabolism</keyword>
<dbReference type="GO" id="GO:0005764">
    <property type="term" value="C:lysosome"/>
    <property type="evidence" value="ECO:0007669"/>
    <property type="project" value="UniProtKB-ARBA"/>
</dbReference>
<evidence type="ECO:0000256" key="2">
    <source>
        <dbReference type="ARBA" id="ARBA00004760"/>
    </source>
</evidence>
<evidence type="ECO:0000259" key="14">
    <source>
        <dbReference type="Pfam" id="PF17189"/>
    </source>
</evidence>
<evidence type="ECO:0000259" key="13">
    <source>
        <dbReference type="Pfam" id="PF02055"/>
    </source>
</evidence>
<dbReference type="GO" id="GO:0004348">
    <property type="term" value="F:glucosylceramidase activity"/>
    <property type="evidence" value="ECO:0007669"/>
    <property type="project" value="UniProtKB-EC"/>
</dbReference>